<evidence type="ECO:0000259" key="9">
    <source>
        <dbReference type="Pfam" id="PF25944"/>
    </source>
</evidence>
<evidence type="ECO:0000259" key="10">
    <source>
        <dbReference type="Pfam" id="PF25967"/>
    </source>
</evidence>
<protein>
    <submittedName>
        <fullName evidence="11">Efflux transporter, RND family, MFP subunit</fullName>
    </submittedName>
</protein>
<dbReference type="Pfam" id="PF25876">
    <property type="entry name" value="HH_MFP_RND"/>
    <property type="match status" value="1"/>
</dbReference>
<feature type="coiled-coil region" evidence="6">
    <location>
        <begin position="106"/>
        <end position="171"/>
    </location>
</feature>
<feature type="domain" description="Multidrug resistance protein MdtA-like alpha-helical hairpin" evidence="7">
    <location>
        <begin position="106"/>
        <end position="174"/>
    </location>
</feature>
<dbReference type="InterPro" id="IPR058625">
    <property type="entry name" value="MdtA-like_BSH"/>
</dbReference>
<reference evidence="11" key="2">
    <citation type="journal article" date="2012" name="PLoS ONE">
        <title>A Deeply Branching Thermophilic Bacterium with an Ancient Acetyl-CoA Pathway Dominates a Subsurface Ecosystem.</title>
        <authorList>
            <person name="Takami H."/>
            <person name="Noguchi H."/>
            <person name="Takaki Y."/>
            <person name="Uchiyama I."/>
            <person name="Toyoda A."/>
            <person name="Nishi S."/>
            <person name="Chee G.-J."/>
            <person name="Arai W."/>
            <person name="Nunoura T."/>
            <person name="Itoh T."/>
            <person name="Hattori M."/>
            <person name="Takai K."/>
        </authorList>
    </citation>
    <scope>NUCLEOTIDE SEQUENCE</scope>
</reference>
<keyword evidence="3" id="KW-1003">Cell membrane</keyword>
<evidence type="ECO:0000259" key="8">
    <source>
        <dbReference type="Pfam" id="PF25917"/>
    </source>
</evidence>
<evidence type="ECO:0000256" key="4">
    <source>
        <dbReference type="ARBA" id="ARBA00022519"/>
    </source>
</evidence>
<dbReference type="InterPro" id="IPR058624">
    <property type="entry name" value="MdtA-like_HH"/>
</dbReference>
<dbReference type="AlphaFoldDB" id="H5SEL2"/>
<evidence type="ECO:0000256" key="2">
    <source>
        <dbReference type="ARBA" id="ARBA00022448"/>
    </source>
</evidence>
<evidence type="ECO:0000256" key="5">
    <source>
        <dbReference type="ARBA" id="ARBA00023136"/>
    </source>
</evidence>
<dbReference type="InterPro" id="IPR058627">
    <property type="entry name" value="MdtA-like_C"/>
</dbReference>
<keyword evidence="2" id="KW-0813">Transport</keyword>
<reference evidence="11" key="1">
    <citation type="journal article" date="2005" name="Environ. Microbiol.">
        <title>Genetic and functional properties of uncultivated thermophilic crenarchaeotes from a subsurface gold mine as revealed by analysis of genome fragments.</title>
        <authorList>
            <person name="Nunoura T."/>
            <person name="Hirayama H."/>
            <person name="Takami H."/>
            <person name="Oida H."/>
            <person name="Nishi S."/>
            <person name="Shimamura S."/>
            <person name="Suzuki Y."/>
            <person name="Inagaki F."/>
            <person name="Takai K."/>
            <person name="Nealson K.H."/>
            <person name="Horikoshi K."/>
        </authorList>
    </citation>
    <scope>NUCLEOTIDE SEQUENCE</scope>
</reference>
<dbReference type="EMBL" id="AP011694">
    <property type="protein sequence ID" value="BAL54598.1"/>
    <property type="molecule type" value="Genomic_DNA"/>
</dbReference>
<dbReference type="Gene3D" id="2.40.50.100">
    <property type="match status" value="1"/>
</dbReference>
<feature type="domain" description="Multidrug resistance protein MdtA-like C-terminal permuted SH3" evidence="10">
    <location>
        <begin position="296"/>
        <end position="353"/>
    </location>
</feature>
<dbReference type="InterPro" id="IPR006143">
    <property type="entry name" value="RND_pump_MFP"/>
</dbReference>
<evidence type="ECO:0000256" key="6">
    <source>
        <dbReference type="SAM" id="Coils"/>
    </source>
</evidence>
<dbReference type="Pfam" id="PF25944">
    <property type="entry name" value="Beta-barrel_RND"/>
    <property type="match status" value="1"/>
</dbReference>
<dbReference type="NCBIfam" id="TIGR01730">
    <property type="entry name" value="RND_mfp"/>
    <property type="match status" value="1"/>
</dbReference>
<dbReference type="SUPFAM" id="SSF111369">
    <property type="entry name" value="HlyD-like secretion proteins"/>
    <property type="match status" value="1"/>
</dbReference>
<keyword evidence="4" id="KW-0997">Cell inner membrane</keyword>
<dbReference type="GO" id="GO:0015562">
    <property type="term" value="F:efflux transmembrane transporter activity"/>
    <property type="evidence" value="ECO:0007669"/>
    <property type="project" value="TreeGrafter"/>
</dbReference>
<evidence type="ECO:0000313" key="11">
    <source>
        <dbReference type="EMBL" id="BAL54598.1"/>
    </source>
</evidence>
<name>H5SEL2_9ZZZZ</name>
<dbReference type="GO" id="GO:1990281">
    <property type="term" value="C:efflux pump complex"/>
    <property type="evidence" value="ECO:0007669"/>
    <property type="project" value="TreeGrafter"/>
</dbReference>
<feature type="domain" description="Multidrug resistance protein MdtA-like beta-barrel" evidence="9">
    <location>
        <begin position="211"/>
        <end position="292"/>
    </location>
</feature>
<evidence type="ECO:0000259" key="7">
    <source>
        <dbReference type="Pfam" id="PF25876"/>
    </source>
</evidence>
<dbReference type="Gene3D" id="1.10.287.470">
    <property type="entry name" value="Helix hairpin bin"/>
    <property type="match status" value="1"/>
</dbReference>
<dbReference type="FunFam" id="2.40.420.20:FF:000001">
    <property type="entry name" value="Efflux RND transporter periplasmic adaptor subunit"/>
    <property type="match status" value="1"/>
</dbReference>
<dbReference type="Pfam" id="PF25917">
    <property type="entry name" value="BSH_RND"/>
    <property type="match status" value="1"/>
</dbReference>
<dbReference type="Gene3D" id="2.40.30.170">
    <property type="match status" value="1"/>
</dbReference>
<gene>
    <name evidence="11" type="ORF">HGMM_F17C12C15</name>
</gene>
<dbReference type="Pfam" id="PF25967">
    <property type="entry name" value="RND-MFP_C"/>
    <property type="match status" value="1"/>
</dbReference>
<dbReference type="PROSITE" id="PS51257">
    <property type="entry name" value="PROKAR_LIPOPROTEIN"/>
    <property type="match status" value="1"/>
</dbReference>
<dbReference type="PANTHER" id="PTHR30469">
    <property type="entry name" value="MULTIDRUG RESISTANCE PROTEIN MDTA"/>
    <property type="match status" value="1"/>
</dbReference>
<keyword evidence="6" id="KW-0175">Coiled coil</keyword>
<dbReference type="PANTHER" id="PTHR30469:SF36">
    <property type="entry name" value="BLL3903 PROTEIN"/>
    <property type="match status" value="1"/>
</dbReference>
<sequence>MKANFSKKIYLLLAGLIILISSCAQTKSVGKTQQVKKAVPVRVAKAEVKDLPLNIRAIGNVEAFSTVAIKSRVEGQLMRVYFKEGEDVKKGDLLFLIDPRPFEQAVAQAEGALARDLAQLENAELDLKRYEELLKEELVPKQQYDRARTNVESLKAIVKADRAQLENAKLQLQYCYIHSPIDGRIGSILVHPGNIIKPNETTMAVINQVKPVYISFSVPEYELLRIKKAMAKQRLRVEANIQGTDRKEVGELTFIDNAVNPSTGTIMMKATFPNRDMILWPGQFVDVLLQVEVRKNSVVIPSRAVQIGQQGHYVFVVKSDNTVELRPVSVLILENEALVEKGINPGDIVVTDGQLRLTPGSTIEVKEQME</sequence>
<keyword evidence="5" id="KW-0472">Membrane</keyword>
<organism evidence="11">
    <name type="scientific">uncultured prokaryote</name>
    <dbReference type="NCBI Taxonomy" id="198431"/>
    <lineage>
        <taxon>unclassified sequences</taxon>
        <taxon>environmental samples</taxon>
    </lineage>
</organism>
<accession>H5SEL2</accession>
<comment type="subcellular location">
    <subcellularLocation>
        <location evidence="1">Cell membrane</location>
    </subcellularLocation>
</comment>
<feature type="domain" description="Multidrug resistance protein MdtA-like barrel-sandwich hybrid" evidence="8">
    <location>
        <begin position="66"/>
        <end position="207"/>
    </location>
</feature>
<evidence type="ECO:0000256" key="1">
    <source>
        <dbReference type="ARBA" id="ARBA00004236"/>
    </source>
</evidence>
<proteinExistence type="predicted"/>
<dbReference type="InterPro" id="IPR058626">
    <property type="entry name" value="MdtA-like_b-barrel"/>
</dbReference>
<dbReference type="Gene3D" id="2.40.420.20">
    <property type="match status" value="1"/>
</dbReference>
<evidence type="ECO:0000256" key="3">
    <source>
        <dbReference type="ARBA" id="ARBA00022475"/>
    </source>
</evidence>